<sequence length="398" mass="45607">MEEMFKIMMIEKQGTRTVQAILKEKGKFTSLNITEYLDAFEEQVQIQGLLDDVLVKYFGRVVSSSILESIQEYANKIWEEFKKKLHNMFYLEDISQHSREGFLRLLNIVKSNESLTHLHGEFMRHLAQLPEDDRNAINPDVIIYFFKILSLEDRAEIERRIEEPGKRYGLTDDWEKVKKEIEVVAQMKQRQMILYARPNAPQPMETPTTRQVDMPMPTTTATANNSAATKALIEFQLDILCKQMENVMNMQESLSKEVANLNKQVYSLSYNDLGASSSGVGQAPLIQPVMPQYIPPQPVFQPASQLAPQAPFQRNNEKRETGGKRCVWCDSQEHATFACDELKSAKENQLVVEIDRRLCDFRSRLPLSVNWGKGGMKKLYENLTVSNATATTSAARLE</sequence>
<keyword evidence="2" id="KW-1185">Reference proteome</keyword>
<proteinExistence type="predicted"/>
<organism evidence="1 2">
    <name type="scientific">Ceratopteris richardii</name>
    <name type="common">Triangle waterfern</name>
    <dbReference type="NCBI Taxonomy" id="49495"/>
    <lineage>
        <taxon>Eukaryota</taxon>
        <taxon>Viridiplantae</taxon>
        <taxon>Streptophyta</taxon>
        <taxon>Embryophyta</taxon>
        <taxon>Tracheophyta</taxon>
        <taxon>Polypodiopsida</taxon>
        <taxon>Polypodiidae</taxon>
        <taxon>Polypodiales</taxon>
        <taxon>Pteridineae</taxon>
        <taxon>Pteridaceae</taxon>
        <taxon>Parkerioideae</taxon>
        <taxon>Ceratopteris</taxon>
    </lineage>
</organism>
<dbReference type="Proteomes" id="UP000825935">
    <property type="component" value="Chromosome 12"/>
</dbReference>
<reference evidence="1" key="1">
    <citation type="submission" date="2021-08" db="EMBL/GenBank/DDBJ databases">
        <title>WGS assembly of Ceratopteris richardii.</title>
        <authorList>
            <person name="Marchant D.B."/>
            <person name="Chen G."/>
            <person name="Jenkins J."/>
            <person name="Shu S."/>
            <person name="Leebens-Mack J."/>
            <person name="Grimwood J."/>
            <person name="Schmutz J."/>
            <person name="Soltis P."/>
            <person name="Soltis D."/>
            <person name="Chen Z.-H."/>
        </authorList>
    </citation>
    <scope>NUCLEOTIDE SEQUENCE</scope>
    <source>
        <strain evidence="1">Whitten #5841</strain>
        <tissue evidence="1">Leaf</tissue>
    </source>
</reference>
<evidence type="ECO:0000313" key="1">
    <source>
        <dbReference type="EMBL" id="KAH7424058.1"/>
    </source>
</evidence>
<name>A0A8T2TNM0_CERRI</name>
<protein>
    <submittedName>
        <fullName evidence="1">Uncharacterized protein</fullName>
    </submittedName>
</protein>
<gene>
    <name evidence="1" type="ORF">KP509_12G087800</name>
</gene>
<dbReference type="AlphaFoldDB" id="A0A8T2TNM0"/>
<comment type="caution">
    <text evidence="1">The sequence shown here is derived from an EMBL/GenBank/DDBJ whole genome shotgun (WGS) entry which is preliminary data.</text>
</comment>
<dbReference type="EMBL" id="CM035417">
    <property type="protein sequence ID" value="KAH7424058.1"/>
    <property type="molecule type" value="Genomic_DNA"/>
</dbReference>
<evidence type="ECO:0000313" key="2">
    <source>
        <dbReference type="Proteomes" id="UP000825935"/>
    </source>
</evidence>
<dbReference type="OrthoDB" id="2001736at2759"/>
<accession>A0A8T2TNM0</accession>